<dbReference type="SUPFAM" id="SSF53649">
    <property type="entry name" value="Alkaline phosphatase-like"/>
    <property type="match status" value="1"/>
</dbReference>
<feature type="non-terminal residue" evidence="1">
    <location>
        <position position="101"/>
    </location>
</feature>
<protein>
    <recommendedName>
        <fullName evidence="2">Sulfatase N-terminal domain-containing protein</fullName>
    </recommendedName>
</protein>
<dbReference type="EMBL" id="UINC01176058">
    <property type="protein sequence ID" value="SVD83011.1"/>
    <property type="molecule type" value="Genomic_DNA"/>
</dbReference>
<evidence type="ECO:0000313" key="1">
    <source>
        <dbReference type="EMBL" id="SVD83011.1"/>
    </source>
</evidence>
<dbReference type="Pfam" id="PF01663">
    <property type="entry name" value="Phosphodiest"/>
    <property type="match status" value="1"/>
</dbReference>
<dbReference type="Gene3D" id="3.40.720.10">
    <property type="entry name" value="Alkaline Phosphatase, subunit A"/>
    <property type="match status" value="1"/>
</dbReference>
<evidence type="ECO:0008006" key="2">
    <source>
        <dbReference type="Google" id="ProtNLM"/>
    </source>
</evidence>
<name>A0A382YJ40_9ZZZZ</name>
<dbReference type="AlphaFoldDB" id="A0A382YJ40"/>
<gene>
    <name evidence="1" type="ORF">METZ01_LOCUS435865</name>
</gene>
<reference evidence="1" key="1">
    <citation type="submission" date="2018-05" db="EMBL/GenBank/DDBJ databases">
        <authorList>
            <person name="Lanie J.A."/>
            <person name="Ng W.-L."/>
            <person name="Kazmierczak K.M."/>
            <person name="Andrzejewski T.M."/>
            <person name="Davidsen T.M."/>
            <person name="Wayne K.J."/>
            <person name="Tettelin H."/>
            <person name="Glass J.I."/>
            <person name="Rusch D."/>
            <person name="Podicherti R."/>
            <person name="Tsui H.-C.T."/>
            <person name="Winkler M.E."/>
        </authorList>
    </citation>
    <scope>NUCLEOTIDE SEQUENCE</scope>
</reference>
<dbReference type="InterPro" id="IPR002591">
    <property type="entry name" value="Phosphodiest/P_Trfase"/>
</dbReference>
<organism evidence="1">
    <name type="scientific">marine metagenome</name>
    <dbReference type="NCBI Taxonomy" id="408172"/>
    <lineage>
        <taxon>unclassified sequences</taxon>
        <taxon>metagenomes</taxon>
        <taxon>ecological metagenomes</taxon>
    </lineage>
</organism>
<accession>A0A382YJ40</accession>
<proteinExistence type="predicted"/>
<sequence>MNLLMLSVDSLRWDAVARTHPHLMATPRFDRIAEVFSYTNRCFSVSTATRPVHQSVFSGLFPFEHGITGQHRRQRRLGIPRLFAALSKAGFRVGAFSEAAS</sequence>
<dbReference type="InterPro" id="IPR017850">
    <property type="entry name" value="Alkaline_phosphatase_core_sf"/>
</dbReference>